<keyword evidence="4" id="KW-1185">Reference proteome</keyword>
<dbReference type="EMBL" id="LWDF02001406">
    <property type="protein sequence ID" value="KAE8238852.1"/>
    <property type="molecule type" value="Genomic_DNA"/>
</dbReference>
<dbReference type="AlphaFoldDB" id="A0A177TEI3"/>
<evidence type="ECO:0000256" key="2">
    <source>
        <dbReference type="SAM" id="MobiDB-lite"/>
    </source>
</evidence>
<dbReference type="Pfam" id="PF14223">
    <property type="entry name" value="Retrotran_gag_2"/>
    <property type="match status" value="1"/>
</dbReference>
<evidence type="ECO:0000313" key="4">
    <source>
        <dbReference type="Proteomes" id="UP000077521"/>
    </source>
</evidence>
<organism evidence="3 4">
    <name type="scientific">Tilletia indica</name>
    <dbReference type="NCBI Taxonomy" id="43049"/>
    <lineage>
        <taxon>Eukaryota</taxon>
        <taxon>Fungi</taxon>
        <taxon>Dikarya</taxon>
        <taxon>Basidiomycota</taxon>
        <taxon>Ustilaginomycotina</taxon>
        <taxon>Exobasidiomycetes</taxon>
        <taxon>Tilletiales</taxon>
        <taxon>Tilletiaceae</taxon>
        <taxon>Tilletia</taxon>
    </lineage>
</organism>
<evidence type="ECO:0000256" key="1">
    <source>
        <dbReference type="ARBA" id="ARBA00022664"/>
    </source>
</evidence>
<dbReference type="Pfam" id="PF00098">
    <property type="entry name" value="zf-CCHC"/>
    <property type="match status" value="1"/>
</dbReference>
<dbReference type="InterPro" id="IPR036875">
    <property type="entry name" value="Znf_CCHC_sf"/>
</dbReference>
<evidence type="ECO:0000313" key="3">
    <source>
        <dbReference type="EMBL" id="KAE8238852.1"/>
    </source>
</evidence>
<gene>
    <name evidence="3" type="ORF">A4X13_0g8353</name>
</gene>
<name>A0A177TEI3_9BASI</name>
<dbReference type="Proteomes" id="UP000077521">
    <property type="component" value="Unassembled WGS sequence"/>
</dbReference>
<dbReference type="SMART" id="SM00343">
    <property type="entry name" value="ZnF_C2HC"/>
    <property type="match status" value="1"/>
</dbReference>
<dbReference type="GO" id="GO:0006397">
    <property type="term" value="P:mRNA processing"/>
    <property type="evidence" value="ECO:0007669"/>
    <property type="project" value="UniProtKB-KW"/>
</dbReference>
<reference evidence="3" key="2">
    <citation type="journal article" date="2019" name="IMA Fungus">
        <title>Genome sequencing and comparison of five Tilletia species to identify candidate genes for the detection of regulated species infecting wheat.</title>
        <authorList>
            <person name="Nguyen H.D.T."/>
            <person name="Sultana T."/>
            <person name="Kesanakurti P."/>
            <person name="Hambleton S."/>
        </authorList>
    </citation>
    <scope>NUCLEOTIDE SEQUENCE</scope>
    <source>
        <strain evidence="3">DAOMC 236416</strain>
    </source>
</reference>
<feature type="region of interest" description="Disordered" evidence="2">
    <location>
        <begin position="146"/>
        <end position="177"/>
    </location>
</feature>
<dbReference type="GO" id="GO:0003676">
    <property type="term" value="F:nucleic acid binding"/>
    <property type="evidence" value="ECO:0007669"/>
    <property type="project" value="InterPro"/>
</dbReference>
<dbReference type="InterPro" id="IPR001878">
    <property type="entry name" value="Znf_CCHC"/>
</dbReference>
<keyword evidence="1" id="KW-0507">mRNA processing</keyword>
<dbReference type="GO" id="GO:0008270">
    <property type="term" value="F:zinc ion binding"/>
    <property type="evidence" value="ECO:0007669"/>
    <property type="project" value="InterPro"/>
</dbReference>
<feature type="compositionally biased region" description="Basic and acidic residues" evidence="2">
    <location>
        <begin position="160"/>
        <end position="177"/>
    </location>
</feature>
<accession>A0A177TEI3</accession>
<proteinExistence type="predicted"/>
<dbReference type="PROSITE" id="PS50158">
    <property type="entry name" value="ZF_CCHC"/>
    <property type="match status" value="1"/>
</dbReference>
<dbReference type="Gene3D" id="4.10.60.10">
    <property type="entry name" value="Zinc finger, CCHC-type"/>
    <property type="match status" value="1"/>
</dbReference>
<sequence>MAIMRRTISDALKVDIEDCRSAKEIWDRLGGLHDLQAPEHRAEVKREILNLFLLEGTDLKTRLDGFLKLLLKASGAGLKYSDEDKSLMFLDTLPASFDMLNFQWRMMPASQKSFVELRRQYNLEGAQRARTQARSNAAVMMTAKNGVNKPFKNNPVRKTTYPERRSPEHNNGKKKERDISRLRCFRCKELGHMKRDCTQRNVGQQGYDRGSEGHAHHAAPSGPFIGISNVVTIDPAEEATVATAAATGGLTWIINSGATHHIISDASEL</sequence>
<reference evidence="3" key="1">
    <citation type="submission" date="2016-04" db="EMBL/GenBank/DDBJ databases">
        <authorList>
            <person name="Nguyen H.D."/>
            <person name="Samba Siva P."/>
            <person name="Cullis J."/>
            <person name="Levesque C.A."/>
            <person name="Hambleton S."/>
        </authorList>
    </citation>
    <scope>NUCLEOTIDE SEQUENCE</scope>
    <source>
        <strain evidence="3">DAOMC 236416</strain>
    </source>
</reference>
<dbReference type="SUPFAM" id="SSF57756">
    <property type="entry name" value="Retrovirus zinc finger-like domains"/>
    <property type="match status" value="1"/>
</dbReference>
<feature type="region of interest" description="Disordered" evidence="2">
    <location>
        <begin position="201"/>
        <end position="223"/>
    </location>
</feature>
<comment type="caution">
    <text evidence="3">The sequence shown here is derived from an EMBL/GenBank/DDBJ whole genome shotgun (WGS) entry which is preliminary data.</text>
</comment>
<protein>
    <submittedName>
        <fullName evidence="3">Uncharacterized protein</fullName>
    </submittedName>
</protein>